<dbReference type="Proteomes" id="UP000254263">
    <property type="component" value="Unassembled WGS sequence"/>
</dbReference>
<evidence type="ECO:0000313" key="2">
    <source>
        <dbReference type="EMBL" id="KGN75619.1"/>
    </source>
</evidence>
<dbReference type="EMBL" id="UGTI01000001">
    <property type="protein sequence ID" value="SUB77757.1"/>
    <property type="molecule type" value="Genomic_DNA"/>
</dbReference>
<reference evidence="2 4" key="1">
    <citation type="submission" date="2014-09" db="EMBL/GenBank/DDBJ databases">
        <title>Draft Genome Sequence of Porphyromonas macacae COT-192_OH2859.</title>
        <authorList>
            <person name="Wallis C."/>
            <person name="Deusch O."/>
            <person name="O'Flynn C."/>
            <person name="Davis I."/>
            <person name="Horsfall A."/>
            <person name="Kirkwood N."/>
            <person name="Harris S."/>
            <person name="Eisen J.A."/>
            <person name="Coil D.A."/>
            <person name="Darling A.E."/>
            <person name="Jospin G."/>
            <person name="Alexiev A."/>
        </authorList>
    </citation>
    <scope>NUCLEOTIDE SEQUENCE [LARGE SCALE GENOMIC DNA]</scope>
    <source>
        <strain evidence="4">COT-192 OH2859</strain>
        <strain evidence="2">COT-192_OH2859</strain>
    </source>
</reference>
<reference evidence="3 5" key="2">
    <citation type="submission" date="2018-06" db="EMBL/GenBank/DDBJ databases">
        <authorList>
            <consortium name="Pathogen Informatics"/>
            <person name="Doyle S."/>
        </authorList>
    </citation>
    <scope>NUCLEOTIDE SEQUENCE [LARGE SCALE GENOMIC DNA]</scope>
    <source>
        <strain evidence="3 5">NCTC13100</strain>
    </source>
</reference>
<keyword evidence="1" id="KW-1133">Transmembrane helix</keyword>
<dbReference type="OrthoDB" id="1466422at2"/>
<dbReference type="Proteomes" id="UP000030103">
    <property type="component" value="Unassembled WGS sequence"/>
</dbReference>
<dbReference type="AlphaFoldDB" id="A0A0A2GE45"/>
<gene>
    <name evidence="2" type="ORF">HQ47_01370</name>
    <name evidence="3" type="ORF">NCTC13100_00896</name>
</gene>
<dbReference type="RefSeq" id="WP_018360497.1">
    <property type="nucleotide sequence ID" value="NZ_JASBZX010000002.1"/>
</dbReference>
<evidence type="ECO:0000256" key="1">
    <source>
        <dbReference type="SAM" id="Phobius"/>
    </source>
</evidence>
<proteinExistence type="predicted"/>
<sequence length="212" mass="23883">MKNVLKILLAIAVIIMAYITFQSINVPVRFDKIQKQREAAIQKRLKNIAQYEAAFESVYNRYATGEELKAFLANGKMYYVNAEGEYTDQMRDKGITERQAAAQGLIKRDTIWIPAKDSLLKGDVSIIAELLNIPGSSDKHIKIDTAYLEQVVGLDTIHVPVFQATALFTDYLGDLDPVRLQDKINMEEMKTHGFPGLKIGSLTEVKNTGNWE</sequence>
<dbReference type="STRING" id="28115.HQ47_01370"/>
<protein>
    <submittedName>
        <fullName evidence="2">Uncharacterized protein</fullName>
    </submittedName>
</protein>
<keyword evidence="1" id="KW-0812">Transmembrane</keyword>
<keyword evidence="1" id="KW-0472">Membrane</keyword>
<feature type="transmembrane region" description="Helical" evidence="1">
    <location>
        <begin position="7"/>
        <end position="24"/>
    </location>
</feature>
<name>A0A0A2GE45_9PORP</name>
<evidence type="ECO:0000313" key="4">
    <source>
        <dbReference type="Proteomes" id="UP000030103"/>
    </source>
</evidence>
<dbReference type="eggNOG" id="ENOG50310GM">
    <property type="taxonomic scope" value="Bacteria"/>
</dbReference>
<accession>A0A0A2GE45</accession>
<evidence type="ECO:0000313" key="5">
    <source>
        <dbReference type="Proteomes" id="UP000254263"/>
    </source>
</evidence>
<evidence type="ECO:0000313" key="3">
    <source>
        <dbReference type="EMBL" id="SUB77757.1"/>
    </source>
</evidence>
<keyword evidence="4" id="KW-1185">Reference proteome</keyword>
<dbReference type="EMBL" id="JRFA01000004">
    <property type="protein sequence ID" value="KGN75619.1"/>
    <property type="molecule type" value="Genomic_DNA"/>
</dbReference>
<organism evidence="2 4">
    <name type="scientific">Porphyromonas macacae</name>
    <dbReference type="NCBI Taxonomy" id="28115"/>
    <lineage>
        <taxon>Bacteria</taxon>
        <taxon>Pseudomonadati</taxon>
        <taxon>Bacteroidota</taxon>
        <taxon>Bacteroidia</taxon>
        <taxon>Bacteroidales</taxon>
        <taxon>Porphyromonadaceae</taxon>
        <taxon>Porphyromonas</taxon>
    </lineage>
</organism>